<feature type="signal peptide" evidence="1">
    <location>
        <begin position="1"/>
        <end position="27"/>
    </location>
</feature>
<dbReference type="PANTHER" id="PTHR40472:SF8">
    <property type="entry name" value="RAPUNZEL 2"/>
    <property type="match status" value="1"/>
</dbReference>
<gene>
    <name evidence="2" type="ORF">MGAL_10B008167</name>
</gene>
<keyword evidence="3" id="KW-1185">Reference proteome</keyword>
<accession>A0A8B6EBZ1</accession>
<dbReference type="AlphaFoldDB" id="A0A8B6EBZ1"/>
<protein>
    <submittedName>
        <fullName evidence="2">Uncharacterized protein</fullName>
    </submittedName>
</protein>
<name>A0A8B6EBZ1_MYTGA</name>
<evidence type="ECO:0000313" key="3">
    <source>
        <dbReference type="Proteomes" id="UP000596742"/>
    </source>
</evidence>
<feature type="chain" id="PRO_5032968658" evidence="1">
    <location>
        <begin position="28"/>
        <end position="429"/>
    </location>
</feature>
<proteinExistence type="predicted"/>
<sequence>MINTIAFTSIWLFMVTVLLTCCQPVHSISEEEKEMINNGLEIGKSIAEVLTKKEFGKFLNKMGKNLGPYLGAIGPFIGLLSAFLPSESEELTYMKKMMKAIDKRFDQMDKRFDNIEKMMKWNVVQVNFGQIEQRIKVMTLELRNLYSVPSEAVENRKKIFIAHYESDYQNSGTKLYHSIVNNQSMFQEDLCTSVLRYTDNDRKMTQLFLLGVMKLLLQSIQIELAYNYVNKYTHNANFTKSLWINRTIEVREKFNDADVHCKNVYLSESKEDVDEYSEKNKGKTNDQFATGLFNLLAGKYYWRDWIVVAFIPTAHRKYHKGHVKGGQYFVTYNKRYVLVTSVDKNHPVANFSRAAQKMKTRPLTYRSRSWMYGYKNYLRPAIHIYNSLDKTDAYLVSVTTCLFNIAYACNTNRLLIVNRCSMYALIMWG</sequence>
<reference evidence="2" key="1">
    <citation type="submission" date="2018-11" db="EMBL/GenBank/DDBJ databases">
        <authorList>
            <person name="Alioto T."/>
            <person name="Alioto T."/>
        </authorList>
    </citation>
    <scope>NUCLEOTIDE SEQUENCE</scope>
</reference>
<dbReference type="InterPro" id="IPR039051">
    <property type="entry name" value="SE-CTX-like"/>
</dbReference>
<dbReference type="Proteomes" id="UP000596742">
    <property type="component" value="Unassembled WGS sequence"/>
</dbReference>
<dbReference type="EMBL" id="UYJE01004836">
    <property type="protein sequence ID" value="VDI31797.1"/>
    <property type="molecule type" value="Genomic_DNA"/>
</dbReference>
<keyword evidence="1" id="KW-0732">Signal</keyword>
<dbReference type="PANTHER" id="PTHR40472">
    <property type="entry name" value="RICIN B-TYPE LECTIN DOMAIN-CONTAINING PROTEIN"/>
    <property type="match status" value="1"/>
</dbReference>
<evidence type="ECO:0000313" key="2">
    <source>
        <dbReference type="EMBL" id="VDI31797.1"/>
    </source>
</evidence>
<organism evidence="2 3">
    <name type="scientific">Mytilus galloprovincialis</name>
    <name type="common">Mediterranean mussel</name>
    <dbReference type="NCBI Taxonomy" id="29158"/>
    <lineage>
        <taxon>Eukaryota</taxon>
        <taxon>Metazoa</taxon>
        <taxon>Spiralia</taxon>
        <taxon>Lophotrochozoa</taxon>
        <taxon>Mollusca</taxon>
        <taxon>Bivalvia</taxon>
        <taxon>Autobranchia</taxon>
        <taxon>Pteriomorphia</taxon>
        <taxon>Mytilida</taxon>
        <taxon>Mytiloidea</taxon>
        <taxon>Mytilidae</taxon>
        <taxon>Mytilinae</taxon>
        <taxon>Mytilus</taxon>
    </lineage>
</organism>
<comment type="caution">
    <text evidence="2">The sequence shown here is derived from an EMBL/GenBank/DDBJ whole genome shotgun (WGS) entry which is preliminary data.</text>
</comment>
<dbReference type="OrthoDB" id="6060659at2759"/>
<evidence type="ECO:0000256" key="1">
    <source>
        <dbReference type="SAM" id="SignalP"/>
    </source>
</evidence>